<evidence type="ECO:0000256" key="9">
    <source>
        <dbReference type="ARBA" id="ARBA00022729"/>
    </source>
</evidence>
<dbReference type="RefSeq" id="XP_003676132.1">
    <property type="nucleotide sequence ID" value="XM_003676084.1"/>
</dbReference>
<dbReference type="InterPro" id="IPR017168">
    <property type="entry name" value="CHR-like"/>
</dbReference>
<keyword evidence="11 18" id="KW-0472">Membrane</keyword>
<dbReference type="OMA" id="DDDNWEG"/>
<dbReference type="GO" id="GO:0008843">
    <property type="term" value="F:endochitinase activity"/>
    <property type="evidence" value="ECO:0007669"/>
    <property type="project" value="UniProtKB-EC"/>
</dbReference>
<feature type="active site" description="Proton donor" evidence="19">
    <location>
        <position position="126"/>
    </location>
</feature>
<reference key="2">
    <citation type="submission" date="2011-08" db="EMBL/GenBank/DDBJ databases">
        <title>Genome sequence of Naumovozyma castellii.</title>
        <authorList>
            <person name="Gordon J.L."/>
            <person name="Armisen D."/>
            <person name="Proux-Wera E."/>
            <person name="OhEigeartaigh S.S."/>
            <person name="Byrne K.P."/>
            <person name="Wolfe K.H."/>
        </authorList>
    </citation>
    <scope>NUCLEOTIDE SEQUENCE</scope>
    <source>
        <strain>Type strain:CBS 4309</strain>
    </source>
</reference>
<keyword evidence="16" id="KW-0961">Cell wall biogenesis/degradation</keyword>
<keyword evidence="14" id="KW-0449">Lipoprotein</keyword>
<feature type="compositionally biased region" description="Polar residues" evidence="21">
    <location>
        <begin position="349"/>
        <end position="363"/>
    </location>
</feature>
<gene>
    <name evidence="24" type="primary">NCAS0D01890</name>
    <name evidence="24" type="ordered locus">NCAS_0D01890</name>
</gene>
<keyword evidence="13" id="KW-0325">Glycoprotein</keyword>
<dbReference type="CDD" id="cd02183">
    <property type="entry name" value="GH16_fungal_CRH1_transglycosylase"/>
    <property type="match status" value="1"/>
</dbReference>
<keyword evidence="12 20" id="KW-1015">Disulfide bond</keyword>
<dbReference type="OrthoDB" id="4781at2759"/>
<name>G0VDY0_NAUCA</name>
<feature type="region of interest" description="Disordered" evidence="21">
    <location>
        <begin position="289"/>
        <end position="363"/>
    </location>
</feature>
<evidence type="ECO:0000256" key="2">
    <source>
        <dbReference type="ARBA" id="ARBA00004191"/>
    </source>
</evidence>
<feature type="chain" id="PRO_5003410959" description="Crh-like protein" evidence="22">
    <location>
        <begin position="24"/>
        <end position="425"/>
    </location>
</feature>
<dbReference type="HOGENOM" id="CLU_027506_2_2_1"/>
<evidence type="ECO:0000256" key="19">
    <source>
        <dbReference type="PIRSR" id="PIRSR037299-1"/>
    </source>
</evidence>
<comment type="similarity">
    <text evidence="17">Belongs to the glycosyl hydrolase 16 family. CRH1 subfamily.</text>
</comment>
<feature type="active site" description="Nucleophile" evidence="19">
    <location>
        <position position="122"/>
    </location>
</feature>
<evidence type="ECO:0000256" key="15">
    <source>
        <dbReference type="ARBA" id="ARBA00023295"/>
    </source>
</evidence>
<feature type="signal peptide" evidence="22">
    <location>
        <begin position="1"/>
        <end position="23"/>
    </location>
</feature>
<dbReference type="PANTHER" id="PTHR10963:SF68">
    <property type="entry name" value="GLYCOSIDASE CRH1-RELATED"/>
    <property type="match status" value="1"/>
</dbReference>
<evidence type="ECO:0000256" key="7">
    <source>
        <dbReference type="ARBA" id="ARBA00022676"/>
    </source>
</evidence>
<evidence type="ECO:0000313" key="24">
    <source>
        <dbReference type="EMBL" id="CCC69770.1"/>
    </source>
</evidence>
<keyword evidence="6" id="KW-0336">GPI-anchor</keyword>
<dbReference type="FunCoup" id="G0VDY0">
    <property type="interactions" value="51"/>
</dbReference>
<dbReference type="InParanoid" id="G0VDY0"/>
<keyword evidence="7" id="KW-0328">Glycosyltransferase</keyword>
<dbReference type="InterPro" id="IPR050546">
    <property type="entry name" value="Glycosyl_Hydrlase_16"/>
</dbReference>
<evidence type="ECO:0000256" key="8">
    <source>
        <dbReference type="ARBA" id="ARBA00022679"/>
    </source>
</evidence>
<sequence>MRNSDIFLRLVTGACLLSSTALAATTSCNPLSATGCEADTALATAISEDFHTNSSYFIDQKHAGTITYSDDGVALTLAKRFDNPALKSDFYIMYGKLEVILKAGSGTGIISSFYLQSDDLDEIDIEWVGGDTTQFQSNYFSKGNVTTYDRGEFHIVESPQTEYHNYTLDWAMDKTTWYLDGQAVRVLPNTTSEGYPQSPMYIMMGIWAGGDPDNAAGTIEWAGGLTDYSQAPFTMNMQKVVVTDYSTGKQYSYGDQSGSWESIDSDGGEIYGRYEQAQEDFATLVQNGTISTSESTSSSSTAPTSSSSTSLPKSSSTHISSTQSTLSSIMHAVSENSSNSTSASNTRTLAPQSSTMTVGSTSHSSIQSTLVTSTVASSSASRANSTSSRASSTSHSISTSSGAADIINTPNSLVAIILLPLFAFF</sequence>
<evidence type="ECO:0000313" key="25">
    <source>
        <dbReference type="Proteomes" id="UP000001640"/>
    </source>
</evidence>
<dbReference type="GO" id="GO:0009277">
    <property type="term" value="C:fungal-type cell wall"/>
    <property type="evidence" value="ECO:0007669"/>
    <property type="project" value="EnsemblFungi"/>
</dbReference>
<dbReference type="SUPFAM" id="SSF49899">
    <property type="entry name" value="Concanavalin A-like lectins/glucanases"/>
    <property type="match status" value="1"/>
</dbReference>
<feature type="region of interest" description="Disordered" evidence="21">
    <location>
        <begin position="377"/>
        <end position="401"/>
    </location>
</feature>
<dbReference type="EMBL" id="HE576755">
    <property type="protein sequence ID" value="CCC69770.1"/>
    <property type="molecule type" value="Genomic_DNA"/>
</dbReference>
<dbReference type="eggNOG" id="ENOG502QQ71">
    <property type="taxonomic scope" value="Eukaryota"/>
</dbReference>
<dbReference type="GO" id="GO:0031505">
    <property type="term" value="P:fungal-type cell wall organization"/>
    <property type="evidence" value="ECO:0007669"/>
    <property type="project" value="EnsemblFungi"/>
</dbReference>
<evidence type="ECO:0000256" key="1">
    <source>
        <dbReference type="ARBA" id="ARBA00000822"/>
    </source>
</evidence>
<feature type="domain" description="GH16" evidence="23">
    <location>
        <begin position="24"/>
        <end position="237"/>
    </location>
</feature>
<keyword evidence="10 18" id="KW-0378">Hydrolase</keyword>
<evidence type="ECO:0000256" key="16">
    <source>
        <dbReference type="ARBA" id="ARBA00023316"/>
    </source>
</evidence>
<reference evidence="24 25" key="1">
    <citation type="journal article" date="2011" name="Proc. Natl. Acad. Sci. U.S.A.">
        <title>Evolutionary erosion of yeast sex chromosomes by mating-type switching accidents.</title>
        <authorList>
            <person name="Gordon J.L."/>
            <person name="Armisen D."/>
            <person name="Proux-Wera E."/>
            <person name="Oheigeartaigh S.S."/>
            <person name="Byrne K.P."/>
            <person name="Wolfe K.H."/>
        </authorList>
    </citation>
    <scope>NUCLEOTIDE SEQUENCE [LARGE SCALE GENOMIC DNA]</scope>
    <source>
        <strain evidence="25">ATCC 76901 / BCRC 22586 / CBS 4309 / NBRC 1992 / NRRL Y-12630</strain>
    </source>
</reference>
<dbReference type="PIRSF" id="PIRSF037299">
    <property type="entry name" value="Glycosidase_CRH1_prd"/>
    <property type="match status" value="1"/>
</dbReference>
<evidence type="ECO:0000256" key="12">
    <source>
        <dbReference type="ARBA" id="ARBA00023157"/>
    </source>
</evidence>
<dbReference type="GO" id="GO:0016757">
    <property type="term" value="F:glycosyltransferase activity"/>
    <property type="evidence" value="ECO:0007669"/>
    <property type="project" value="UniProtKB-KW"/>
</dbReference>
<evidence type="ECO:0000256" key="3">
    <source>
        <dbReference type="ARBA" id="ARBA00004589"/>
    </source>
</evidence>
<dbReference type="InterPro" id="IPR013320">
    <property type="entry name" value="ConA-like_dom_sf"/>
</dbReference>
<dbReference type="KEGG" id="ncs:NCAS_0D01890"/>
<dbReference type="STRING" id="1064592.G0VDY0"/>
<dbReference type="InterPro" id="IPR000757">
    <property type="entry name" value="Beta-glucanase-like"/>
</dbReference>
<proteinExistence type="inferred from homology"/>
<dbReference type="GO" id="GO:0005975">
    <property type="term" value="P:carbohydrate metabolic process"/>
    <property type="evidence" value="ECO:0007669"/>
    <property type="project" value="InterPro"/>
</dbReference>
<dbReference type="GeneID" id="96903377"/>
<dbReference type="Pfam" id="PF00722">
    <property type="entry name" value="Glyco_hydro_16"/>
    <property type="match status" value="1"/>
</dbReference>
<evidence type="ECO:0000256" key="11">
    <source>
        <dbReference type="ARBA" id="ARBA00023136"/>
    </source>
</evidence>
<evidence type="ECO:0000256" key="13">
    <source>
        <dbReference type="ARBA" id="ARBA00023180"/>
    </source>
</evidence>
<evidence type="ECO:0000256" key="22">
    <source>
        <dbReference type="SAM" id="SignalP"/>
    </source>
</evidence>
<feature type="compositionally biased region" description="Low complexity" evidence="21">
    <location>
        <begin position="289"/>
        <end position="348"/>
    </location>
</feature>
<dbReference type="PANTHER" id="PTHR10963">
    <property type="entry name" value="GLYCOSYL HYDROLASE-RELATED"/>
    <property type="match status" value="1"/>
</dbReference>
<evidence type="ECO:0000256" key="14">
    <source>
        <dbReference type="ARBA" id="ARBA00023288"/>
    </source>
</evidence>
<dbReference type="GO" id="GO:0006030">
    <property type="term" value="P:chitin metabolic process"/>
    <property type="evidence" value="ECO:0007669"/>
    <property type="project" value="EnsemblFungi"/>
</dbReference>
<feature type="disulfide bond" evidence="20">
    <location>
        <begin position="28"/>
        <end position="36"/>
    </location>
</feature>
<protein>
    <recommendedName>
        <fullName evidence="18">Crh-like protein</fullName>
        <ecNumber evidence="18">3.2.-.-</ecNumber>
    </recommendedName>
</protein>
<dbReference type="AlphaFoldDB" id="G0VDY0"/>
<dbReference type="GO" id="GO:0000131">
    <property type="term" value="C:incipient cellular bud site"/>
    <property type="evidence" value="ECO:0007669"/>
    <property type="project" value="EnsemblFungi"/>
</dbReference>
<dbReference type="PROSITE" id="PS51762">
    <property type="entry name" value="GH16_2"/>
    <property type="match status" value="1"/>
</dbReference>
<evidence type="ECO:0000256" key="10">
    <source>
        <dbReference type="ARBA" id="ARBA00022801"/>
    </source>
</evidence>
<evidence type="ECO:0000259" key="23">
    <source>
        <dbReference type="PROSITE" id="PS51762"/>
    </source>
</evidence>
<dbReference type="FunFam" id="2.60.120.200:FF:000162">
    <property type="entry name" value="Glycosidase"/>
    <property type="match status" value="1"/>
</dbReference>
<keyword evidence="4" id="KW-0134">Cell wall</keyword>
<dbReference type="EC" id="3.2.-.-" evidence="18"/>
<keyword evidence="8" id="KW-0808">Transferase</keyword>
<dbReference type="Proteomes" id="UP000001640">
    <property type="component" value="Chromosome 4"/>
</dbReference>
<evidence type="ECO:0000256" key="6">
    <source>
        <dbReference type="ARBA" id="ARBA00022622"/>
    </source>
</evidence>
<organism evidence="24 25">
    <name type="scientific">Naumovozyma castellii</name>
    <name type="common">Yeast</name>
    <name type="synonym">Saccharomyces castellii</name>
    <dbReference type="NCBI Taxonomy" id="27288"/>
    <lineage>
        <taxon>Eukaryota</taxon>
        <taxon>Fungi</taxon>
        <taxon>Dikarya</taxon>
        <taxon>Ascomycota</taxon>
        <taxon>Saccharomycotina</taxon>
        <taxon>Saccharomycetes</taxon>
        <taxon>Saccharomycetales</taxon>
        <taxon>Saccharomycetaceae</taxon>
        <taxon>Naumovozyma</taxon>
    </lineage>
</organism>
<evidence type="ECO:0000256" key="17">
    <source>
        <dbReference type="ARBA" id="ARBA00038074"/>
    </source>
</evidence>
<keyword evidence="9 22" id="KW-0732">Signal</keyword>
<dbReference type="Gene3D" id="2.60.120.200">
    <property type="match status" value="1"/>
</dbReference>
<accession>G0VDY0</accession>
<evidence type="ECO:0000256" key="4">
    <source>
        <dbReference type="ARBA" id="ARBA00022512"/>
    </source>
</evidence>
<evidence type="ECO:0000256" key="18">
    <source>
        <dbReference type="PIRNR" id="PIRNR037299"/>
    </source>
</evidence>
<evidence type="ECO:0000256" key="5">
    <source>
        <dbReference type="ARBA" id="ARBA00022525"/>
    </source>
</evidence>
<keyword evidence="5" id="KW-0964">Secreted</keyword>
<keyword evidence="25" id="KW-1185">Reference proteome</keyword>
<dbReference type="GO" id="GO:0098552">
    <property type="term" value="C:side of membrane"/>
    <property type="evidence" value="ECO:0007669"/>
    <property type="project" value="UniProtKB-KW"/>
</dbReference>
<evidence type="ECO:0000256" key="21">
    <source>
        <dbReference type="SAM" id="MobiDB-lite"/>
    </source>
</evidence>
<dbReference type="PROSITE" id="PS51257">
    <property type="entry name" value="PROKAR_LIPOPROTEIN"/>
    <property type="match status" value="1"/>
</dbReference>
<evidence type="ECO:0000256" key="20">
    <source>
        <dbReference type="PIRSR" id="PIRSR037299-2"/>
    </source>
</evidence>
<comment type="subcellular location">
    <subcellularLocation>
        <location evidence="3">Membrane</location>
        <topology evidence="3">Lipid-anchor</topology>
        <topology evidence="3">GPI-anchor</topology>
    </subcellularLocation>
    <subcellularLocation>
        <location evidence="2">Secreted</location>
        <location evidence="2">Cell wall</location>
    </subcellularLocation>
</comment>
<keyword evidence="15" id="KW-0326">Glycosidase</keyword>
<comment type="catalytic activity">
    <reaction evidence="1">
        <text>Random endo-hydrolysis of N-acetyl-beta-D-glucosaminide (1-&gt;4)-beta-linkages in chitin and chitodextrins.</text>
        <dbReference type="EC" id="3.2.1.14"/>
    </reaction>
</comment>